<sequence length="131" mass="14623">MDHCQFHCSECGETSDLQPEENGAIFCPLCGGTKGKLDVGFSFGVAAQMDSVRVVGKNDSLPSKKKRRLEYRREHSLTVSTGRMSILERLIDKENDIYREKIIDKESGEIIHSDEEPLTDHTGHGSAKKNT</sequence>
<reference evidence="2 3" key="1">
    <citation type="submission" date="2020-08" db="EMBL/GenBank/DDBJ databases">
        <title>Genomic Encyclopedia of Type Strains, Phase III (KMG-III): the genomes of soil and plant-associated and newly described type strains.</title>
        <authorList>
            <person name="Whitman W."/>
        </authorList>
    </citation>
    <scope>NUCLEOTIDE SEQUENCE [LARGE SCALE GENOMIC DNA]</scope>
    <source>
        <strain evidence="2 3">CECT 8654</strain>
    </source>
</reference>
<gene>
    <name evidence="2" type="ORF">FHR99_000126</name>
</gene>
<dbReference type="RefSeq" id="WP_183408609.1">
    <property type="nucleotide sequence ID" value="NZ_JACHWY010000001.1"/>
</dbReference>
<dbReference type="Proteomes" id="UP000537130">
    <property type="component" value="Unassembled WGS sequence"/>
</dbReference>
<protein>
    <submittedName>
        <fullName evidence="2">Uncharacterized Zn finger protein (UPF0148 family)</fullName>
    </submittedName>
</protein>
<feature type="region of interest" description="Disordered" evidence="1">
    <location>
        <begin position="106"/>
        <end position="131"/>
    </location>
</feature>
<accession>A0A7W4Z5J6</accession>
<evidence type="ECO:0000256" key="1">
    <source>
        <dbReference type="SAM" id="MobiDB-lite"/>
    </source>
</evidence>
<evidence type="ECO:0000313" key="2">
    <source>
        <dbReference type="EMBL" id="MBB3045890.1"/>
    </source>
</evidence>
<feature type="compositionally biased region" description="Basic and acidic residues" evidence="1">
    <location>
        <begin position="106"/>
        <end position="123"/>
    </location>
</feature>
<dbReference type="EMBL" id="JACHWY010000001">
    <property type="protein sequence ID" value="MBB3045890.1"/>
    <property type="molecule type" value="Genomic_DNA"/>
</dbReference>
<dbReference type="AlphaFoldDB" id="A0A7W4Z5J6"/>
<name>A0A7W4Z5J6_9GAMM</name>
<organism evidence="2 3">
    <name type="scientific">Litorivivens lipolytica</name>
    <dbReference type="NCBI Taxonomy" id="1524264"/>
    <lineage>
        <taxon>Bacteria</taxon>
        <taxon>Pseudomonadati</taxon>
        <taxon>Pseudomonadota</taxon>
        <taxon>Gammaproteobacteria</taxon>
        <taxon>Litorivivens</taxon>
    </lineage>
</organism>
<comment type="caution">
    <text evidence="2">The sequence shown here is derived from an EMBL/GenBank/DDBJ whole genome shotgun (WGS) entry which is preliminary data.</text>
</comment>
<proteinExistence type="predicted"/>
<keyword evidence="3" id="KW-1185">Reference proteome</keyword>
<evidence type="ECO:0000313" key="3">
    <source>
        <dbReference type="Proteomes" id="UP000537130"/>
    </source>
</evidence>